<comment type="caution">
    <text evidence="8">The sequence shown here is derived from an EMBL/GenBank/DDBJ whole genome shotgun (WGS) entry which is preliminary data.</text>
</comment>
<keyword evidence="5" id="KW-0539">Nucleus</keyword>
<organism evidence="8 10">
    <name type="scientific">Zingiber officinale</name>
    <name type="common">Ginger</name>
    <name type="synonym">Amomum zingiber</name>
    <dbReference type="NCBI Taxonomy" id="94328"/>
    <lineage>
        <taxon>Eukaryota</taxon>
        <taxon>Viridiplantae</taxon>
        <taxon>Streptophyta</taxon>
        <taxon>Embryophyta</taxon>
        <taxon>Tracheophyta</taxon>
        <taxon>Spermatophyta</taxon>
        <taxon>Magnoliopsida</taxon>
        <taxon>Liliopsida</taxon>
        <taxon>Zingiberales</taxon>
        <taxon>Zingiberaceae</taxon>
        <taxon>Zingiber</taxon>
    </lineage>
</organism>
<dbReference type="GO" id="GO:0005634">
    <property type="term" value="C:nucleus"/>
    <property type="evidence" value="ECO:0007669"/>
    <property type="project" value="UniProtKB-SubCell"/>
</dbReference>
<evidence type="ECO:0000256" key="2">
    <source>
        <dbReference type="ARBA" id="ARBA00023015"/>
    </source>
</evidence>
<keyword evidence="10" id="KW-1185">Reference proteome</keyword>
<dbReference type="InterPro" id="IPR004827">
    <property type="entry name" value="bZIP"/>
</dbReference>
<dbReference type="PANTHER" id="PTHR45764:SF38">
    <property type="entry name" value="BZIP TRANSCRIPTION FACTOR 44"/>
    <property type="match status" value="1"/>
</dbReference>
<dbReference type="PANTHER" id="PTHR45764">
    <property type="entry name" value="BZIP TRANSCRIPTION FACTOR 44"/>
    <property type="match status" value="1"/>
</dbReference>
<evidence type="ECO:0000256" key="1">
    <source>
        <dbReference type="ARBA" id="ARBA00004123"/>
    </source>
</evidence>
<gene>
    <name evidence="9" type="ORF">ZIOFF_010780</name>
    <name evidence="8" type="ORF">ZIOFF_014697</name>
</gene>
<evidence type="ECO:0000313" key="10">
    <source>
        <dbReference type="Proteomes" id="UP000734854"/>
    </source>
</evidence>
<dbReference type="CDD" id="cd14702">
    <property type="entry name" value="bZIP_plant_GBF1"/>
    <property type="match status" value="1"/>
</dbReference>
<accession>A0A8J5LEF8</accession>
<dbReference type="EMBL" id="JACMSC010000003">
    <property type="protein sequence ID" value="KAG6528601.1"/>
    <property type="molecule type" value="Genomic_DNA"/>
</dbReference>
<comment type="subcellular location">
    <subcellularLocation>
        <location evidence="1">Nucleus</location>
    </subcellularLocation>
</comment>
<dbReference type="GO" id="GO:0046982">
    <property type="term" value="F:protein heterodimerization activity"/>
    <property type="evidence" value="ECO:0007669"/>
    <property type="project" value="UniProtKB-ARBA"/>
</dbReference>
<proteinExistence type="predicted"/>
<dbReference type="EMBL" id="JACMSC010000004">
    <property type="protein sequence ID" value="KAG6524758.1"/>
    <property type="molecule type" value="Genomic_DNA"/>
</dbReference>
<feature type="compositionally biased region" description="Basic and acidic residues" evidence="6">
    <location>
        <begin position="1"/>
        <end position="17"/>
    </location>
</feature>
<evidence type="ECO:0000259" key="7">
    <source>
        <dbReference type="PROSITE" id="PS50217"/>
    </source>
</evidence>
<keyword evidence="2" id="KW-0805">Transcription regulation</keyword>
<dbReference type="PROSITE" id="PS00036">
    <property type="entry name" value="BZIP_BASIC"/>
    <property type="match status" value="1"/>
</dbReference>
<protein>
    <recommendedName>
        <fullName evidence="7">BZIP domain-containing protein</fullName>
    </recommendedName>
</protein>
<dbReference type="GO" id="GO:0003700">
    <property type="term" value="F:DNA-binding transcription factor activity"/>
    <property type="evidence" value="ECO:0007669"/>
    <property type="project" value="InterPro"/>
</dbReference>
<dbReference type="GO" id="GO:0000976">
    <property type="term" value="F:transcription cis-regulatory region binding"/>
    <property type="evidence" value="ECO:0007669"/>
    <property type="project" value="TreeGrafter"/>
</dbReference>
<reference evidence="8 10" key="1">
    <citation type="submission" date="2020-08" db="EMBL/GenBank/DDBJ databases">
        <title>Plant Genome Project.</title>
        <authorList>
            <person name="Zhang R.-G."/>
        </authorList>
    </citation>
    <scope>NUCLEOTIDE SEQUENCE [LARGE SCALE GENOMIC DNA]</scope>
    <source>
        <tissue evidence="8">Rhizome</tissue>
    </source>
</reference>
<dbReference type="GO" id="GO:0045893">
    <property type="term" value="P:positive regulation of DNA-templated transcription"/>
    <property type="evidence" value="ECO:0007669"/>
    <property type="project" value="TreeGrafter"/>
</dbReference>
<evidence type="ECO:0000256" key="6">
    <source>
        <dbReference type="SAM" id="MobiDB-lite"/>
    </source>
</evidence>
<evidence type="ECO:0000256" key="4">
    <source>
        <dbReference type="ARBA" id="ARBA00023163"/>
    </source>
</evidence>
<evidence type="ECO:0000313" key="8">
    <source>
        <dbReference type="EMBL" id="KAG6524758.1"/>
    </source>
</evidence>
<dbReference type="FunFam" id="1.20.5.170:FF:000020">
    <property type="entry name" value="BZIP transcription factor"/>
    <property type="match status" value="1"/>
</dbReference>
<feature type="region of interest" description="Disordered" evidence="6">
    <location>
        <begin position="1"/>
        <end position="22"/>
    </location>
</feature>
<dbReference type="Proteomes" id="UP000734854">
    <property type="component" value="Unassembled WGS sequence"/>
</dbReference>
<sequence length="112" mass="12997">MDDRNQKRKLSNRESAKRSRIRKQRHLEELLDAAARLRKENGRAVDQVEALSEQHRRMEAENAALRAEAERLTETLRSLHCLVEEDPWRPTHPAMAAMASTDVPLRVYPCGR</sequence>
<keyword evidence="3" id="KW-0238">DNA-binding</keyword>
<evidence type="ECO:0000256" key="5">
    <source>
        <dbReference type="ARBA" id="ARBA00023242"/>
    </source>
</evidence>
<evidence type="ECO:0000313" key="9">
    <source>
        <dbReference type="EMBL" id="KAG6528601.1"/>
    </source>
</evidence>
<dbReference type="InterPro" id="IPR045314">
    <property type="entry name" value="bZIP_plant_GBF1"/>
</dbReference>
<name>A0A8J5LEF8_ZINOF</name>
<dbReference type="OrthoDB" id="551672at2759"/>
<dbReference type="AlphaFoldDB" id="A0A8J5LEF8"/>
<evidence type="ECO:0000256" key="3">
    <source>
        <dbReference type="ARBA" id="ARBA00023125"/>
    </source>
</evidence>
<dbReference type="Pfam" id="PF00170">
    <property type="entry name" value="bZIP_1"/>
    <property type="match status" value="1"/>
</dbReference>
<keyword evidence="4" id="KW-0804">Transcription</keyword>
<dbReference type="PROSITE" id="PS50217">
    <property type="entry name" value="BZIP"/>
    <property type="match status" value="1"/>
</dbReference>
<dbReference type="SMART" id="SM00338">
    <property type="entry name" value="BRLZ"/>
    <property type="match status" value="1"/>
</dbReference>
<feature type="domain" description="BZIP" evidence="7">
    <location>
        <begin position="2"/>
        <end position="65"/>
    </location>
</feature>